<feature type="domain" description="Cytidyltransferase-like" evidence="11">
    <location>
        <begin position="5"/>
        <end position="158"/>
    </location>
</feature>
<proteinExistence type="inferred from homology"/>
<evidence type="ECO:0000256" key="2">
    <source>
        <dbReference type="ARBA" id="ARBA00005019"/>
    </source>
</evidence>
<comment type="similarity">
    <text evidence="10">Belongs to the NadD family.</text>
</comment>
<dbReference type="CDD" id="cd02165">
    <property type="entry name" value="NMNAT"/>
    <property type="match status" value="1"/>
</dbReference>
<comment type="catalytic activity">
    <reaction evidence="9 10">
        <text>nicotinate beta-D-ribonucleotide + ATP + H(+) = deamido-NAD(+) + diphosphate</text>
        <dbReference type="Rhea" id="RHEA:22860"/>
        <dbReference type="ChEBI" id="CHEBI:15378"/>
        <dbReference type="ChEBI" id="CHEBI:30616"/>
        <dbReference type="ChEBI" id="CHEBI:33019"/>
        <dbReference type="ChEBI" id="CHEBI:57502"/>
        <dbReference type="ChEBI" id="CHEBI:58437"/>
        <dbReference type="EC" id="2.7.7.18"/>
    </reaction>
</comment>
<keyword evidence="3 10" id="KW-0662">Pyridine nucleotide biosynthesis</keyword>
<dbReference type="EMBL" id="PCSR01000108">
    <property type="protein sequence ID" value="PIP52779.1"/>
    <property type="molecule type" value="Genomic_DNA"/>
</dbReference>
<keyword evidence="7 10" id="KW-0067">ATP-binding</keyword>
<protein>
    <recommendedName>
        <fullName evidence="10">Probable nicotinate-nucleotide adenylyltransferase</fullName>
        <ecNumber evidence="10">2.7.7.18</ecNumber>
    </recommendedName>
    <alternativeName>
        <fullName evidence="10">Deamido-NAD(+) diphosphorylase</fullName>
    </alternativeName>
    <alternativeName>
        <fullName evidence="10">Deamido-NAD(+) pyrophosphorylase</fullName>
    </alternativeName>
    <alternativeName>
        <fullName evidence="10">Nicotinate mononucleotide adenylyltransferase</fullName>
        <shortName evidence="10">NaMN adenylyltransferase</shortName>
    </alternativeName>
</protein>
<reference evidence="12 13" key="1">
    <citation type="submission" date="2017-09" db="EMBL/GenBank/DDBJ databases">
        <title>Depth-based differentiation of microbial function through sediment-hosted aquifers and enrichment of novel symbionts in the deep terrestrial subsurface.</title>
        <authorList>
            <person name="Probst A.J."/>
            <person name="Ladd B."/>
            <person name="Jarett J.K."/>
            <person name="Geller-Mcgrath D.E."/>
            <person name="Sieber C.M."/>
            <person name="Emerson J.B."/>
            <person name="Anantharaman K."/>
            <person name="Thomas B.C."/>
            <person name="Malmstrom R."/>
            <person name="Stieglmeier M."/>
            <person name="Klingl A."/>
            <person name="Woyke T."/>
            <person name="Ryan C.M."/>
            <person name="Banfield J.F."/>
        </authorList>
    </citation>
    <scope>NUCLEOTIDE SEQUENCE [LARGE SCALE GENOMIC DNA]</scope>
    <source>
        <strain evidence="12">CG23_combo_of_CG06-09_8_20_14_all_34_8</strain>
    </source>
</reference>
<dbReference type="UniPathway" id="UPA00253">
    <property type="reaction ID" value="UER00332"/>
</dbReference>
<comment type="caution">
    <text evidence="12">The sequence shown here is derived from an EMBL/GenBank/DDBJ whole genome shotgun (WGS) entry which is preliminary data.</text>
</comment>
<evidence type="ECO:0000256" key="1">
    <source>
        <dbReference type="ARBA" id="ARBA00002324"/>
    </source>
</evidence>
<dbReference type="SUPFAM" id="SSF52374">
    <property type="entry name" value="Nucleotidylyl transferase"/>
    <property type="match status" value="1"/>
</dbReference>
<dbReference type="Proteomes" id="UP000229459">
    <property type="component" value="Unassembled WGS sequence"/>
</dbReference>
<dbReference type="Pfam" id="PF01467">
    <property type="entry name" value="CTP_transf_like"/>
    <property type="match status" value="1"/>
</dbReference>
<name>A0A2H0B544_9BACT</name>
<dbReference type="NCBIfam" id="TIGR00482">
    <property type="entry name" value="nicotinate (nicotinamide) nucleotide adenylyltransferase"/>
    <property type="match status" value="1"/>
</dbReference>
<dbReference type="HAMAP" id="MF_00244">
    <property type="entry name" value="NaMN_adenylyltr"/>
    <property type="match status" value="1"/>
</dbReference>
<evidence type="ECO:0000313" key="13">
    <source>
        <dbReference type="Proteomes" id="UP000229459"/>
    </source>
</evidence>
<sequence>MHIMLFGGSFDPPHLGHWQIAHTIIEKKIANQVWFIPCYSHPFAKDLSLPKHRLNMISFLTNHAILINDWEIKNKGTSYSFNTLKHFQLTQPDNTFSWLIGSDQLTGFIKWKNYQDILKSTHVYVYPRKGFPFEPLYKNMIPLENFPLVTISSTQVRKAVKENKSIDNLVLVKVEEYLKKEKLYIMSS</sequence>
<dbReference type="AlphaFoldDB" id="A0A2H0B544"/>
<comment type="function">
    <text evidence="1 10">Catalyzes the reversible adenylation of nicotinate mononucleotide (NaMN) to nicotinic acid adenine dinucleotide (NaAD).</text>
</comment>
<evidence type="ECO:0000259" key="11">
    <source>
        <dbReference type="Pfam" id="PF01467"/>
    </source>
</evidence>
<evidence type="ECO:0000256" key="9">
    <source>
        <dbReference type="ARBA" id="ARBA00048721"/>
    </source>
</evidence>
<evidence type="ECO:0000313" key="12">
    <source>
        <dbReference type="EMBL" id="PIP52779.1"/>
    </source>
</evidence>
<dbReference type="PANTHER" id="PTHR39321">
    <property type="entry name" value="NICOTINATE-NUCLEOTIDE ADENYLYLTRANSFERASE-RELATED"/>
    <property type="match status" value="1"/>
</dbReference>
<dbReference type="InterPro" id="IPR004821">
    <property type="entry name" value="Cyt_trans-like"/>
</dbReference>
<gene>
    <name evidence="10 12" type="primary">nadD</name>
    <name evidence="12" type="ORF">COX08_04605</name>
</gene>
<evidence type="ECO:0000256" key="4">
    <source>
        <dbReference type="ARBA" id="ARBA00022679"/>
    </source>
</evidence>
<dbReference type="InterPro" id="IPR014729">
    <property type="entry name" value="Rossmann-like_a/b/a_fold"/>
</dbReference>
<evidence type="ECO:0000256" key="5">
    <source>
        <dbReference type="ARBA" id="ARBA00022695"/>
    </source>
</evidence>
<dbReference type="GO" id="GO:0004515">
    <property type="term" value="F:nicotinate-nucleotide adenylyltransferase activity"/>
    <property type="evidence" value="ECO:0007669"/>
    <property type="project" value="UniProtKB-UniRule"/>
</dbReference>
<dbReference type="EC" id="2.7.7.18" evidence="10"/>
<evidence type="ECO:0000256" key="8">
    <source>
        <dbReference type="ARBA" id="ARBA00023027"/>
    </source>
</evidence>
<keyword evidence="4 10" id="KW-0808">Transferase</keyword>
<dbReference type="GO" id="GO:0005524">
    <property type="term" value="F:ATP binding"/>
    <property type="evidence" value="ECO:0007669"/>
    <property type="project" value="UniProtKB-KW"/>
</dbReference>
<accession>A0A2H0B544</accession>
<evidence type="ECO:0000256" key="3">
    <source>
        <dbReference type="ARBA" id="ARBA00022642"/>
    </source>
</evidence>
<dbReference type="GO" id="GO:0009435">
    <property type="term" value="P:NAD+ biosynthetic process"/>
    <property type="evidence" value="ECO:0007669"/>
    <property type="project" value="UniProtKB-UniRule"/>
</dbReference>
<comment type="pathway">
    <text evidence="2 10">Cofactor biosynthesis; NAD(+) biosynthesis; deamido-NAD(+) from nicotinate D-ribonucleotide: step 1/1.</text>
</comment>
<keyword evidence="6 10" id="KW-0547">Nucleotide-binding</keyword>
<dbReference type="Gene3D" id="3.40.50.620">
    <property type="entry name" value="HUPs"/>
    <property type="match status" value="1"/>
</dbReference>
<organism evidence="12 13">
    <name type="scientific">Candidatus Beckwithbacteria bacterium CG23_combo_of_CG06-09_8_20_14_all_34_8</name>
    <dbReference type="NCBI Taxonomy" id="1974497"/>
    <lineage>
        <taxon>Bacteria</taxon>
        <taxon>Candidatus Beckwithiibacteriota</taxon>
    </lineage>
</organism>
<dbReference type="InterPro" id="IPR005248">
    <property type="entry name" value="NadD/NMNAT"/>
</dbReference>
<dbReference type="PANTHER" id="PTHR39321:SF3">
    <property type="entry name" value="PHOSPHOPANTETHEINE ADENYLYLTRANSFERASE"/>
    <property type="match status" value="1"/>
</dbReference>
<keyword evidence="8 10" id="KW-0520">NAD</keyword>
<evidence type="ECO:0000256" key="10">
    <source>
        <dbReference type="HAMAP-Rule" id="MF_00244"/>
    </source>
</evidence>
<keyword evidence="5 10" id="KW-0548">Nucleotidyltransferase</keyword>
<evidence type="ECO:0000256" key="7">
    <source>
        <dbReference type="ARBA" id="ARBA00022840"/>
    </source>
</evidence>
<evidence type="ECO:0000256" key="6">
    <source>
        <dbReference type="ARBA" id="ARBA00022741"/>
    </source>
</evidence>